<dbReference type="Pfam" id="PF13238">
    <property type="entry name" value="AAA_18"/>
    <property type="match status" value="1"/>
</dbReference>
<accession>A0A398CZA4</accession>
<dbReference type="AlphaFoldDB" id="A0A398CZA4"/>
<keyword evidence="1" id="KW-0418">Kinase</keyword>
<evidence type="ECO:0000313" key="1">
    <source>
        <dbReference type="EMBL" id="RIE06599.1"/>
    </source>
</evidence>
<dbReference type="OrthoDB" id="9790407at2"/>
<organism evidence="1 2">
    <name type="scientific">Candidatus Cryosericum terrychapinii</name>
    <dbReference type="NCBI Taxonomy" id="2290919"/>
    <lineage>
        <taxon>Bacteria</taxon>
        <taxon>Pseudomonadati</taxon>
        <taxon>Caldisericota/Cryosericota group</taxon>
        <taxon>Candidatus Cryosericota</taxon>
        <taxon>Candidatus Cryosericia</taxon>
        <taxon>Candidatus Cryosericales</taxon>
        <taxon>Candidatus Cryosericaceae</taxon>
        <taxon>Candidatus Cryosericum</taxon>
    </lineage>
</organism>
<dbReference type="GO" id="GO:0016301">
    <property type="term" value="F:kinase activity"/>
    <property type="evidence" value="ECO:0007669"/>
    <property type="project" value="UniProtKB-KW"/>
</dbReference>
<keyword evidence="2" id="KW-1185">Reference proteome</keyword>
<dbReference type="Proteomes" id="UP000266328">
    <property type="component" value="Unassembled WGS sequence"/>
</dbReference>
<evidence type="ECO:0000313" key="2">
    <source>
        <dbReference type="Proteomes" id="UP000266328"/>
    </source>
</evidence>
<comment type="caution">
    <text evidence="1">The sequence shown here is derived from an EMBL/GenBank/DDBJ whole genome shotgun (WGS) entry which is preliminary data.</text>
</comment>
<dbReference type="RefSeq" id="WP_119088502.1">
    <property type="nucleotide sequence ID" value="NZ_QXIS01000006.1"/>
</dbReference>
<dbReference type="SUPFAM" id="SSF52540">
    <property type="entry name" value="P-loop containing nucleoside triphosphate hydrolases"/>
    <property type="match status" value="1"/>
</dbReference>
<keyword evidence="1" id="KW-0808">Transferase</keyword>
<dbReference type="InterPro" id="IPR027417">
    <property type="entry name" value="P-loop_NTPase"/>
</dbReference>
<reference evidence="1 2" key="1">
    <citation type="submission" date="2018-09" db="EMBL/GenBank/DDBJ databases">
        <title>Discovery and Ecogenomic Context for Candidatus Cryosericales, a Global Caldiserica Order Active in Thawing Permafrost.</title>
        <authorList>
            <person name="Martinez M.A."/>
            <person name="Woodcroft B.J."/>
            <person name="Ignacio Espinoza J.C."/>
            <person name="Zayed A."/>
            <person name="Singleton C.M."/>
            <person name="Boyd J."/>
            <person name="Li Y.-F."/>
            <person name="Purvine S."/>
            <person name="Maughan H."/>
            <person name="Hodgkins S.B."/>
            <person name="Anderson D."/>
            <person name="Sederholm M."/>
            <person name="Temperton B."/>
            <person name="Saleska S.R."/>
            <person name="Tyson G.W."/>
            <person name="Rich V.I."/>
        </authorList>
    </citation>
    <scope>NUCLEOTIDE SEQUENCE [LARGE SCALE GENOMIC DNA]</scope>
    <source>
        <strain evidence="1 2">SMC7</strain>
    </source>
</reference>
<sequence>MKNLVVIGGPKGVGKSAVCRELLSRIDKAVWLDGDWCWLMHPWQVTNETQAMVERNIIVLLRNYLACSAYETIIFDWVLHSELIVRTILSGLQDLECRLTRVSLVCTPEELRARLIADARPPSALDEGVLRLPLYQALDAPCLDTTGLTVSQVVDRVQEMIRTGSKHS</sequence>
<gene>
    <name evidence="1" type="ORF">SMC7_00905</name>
</gene>
<proteinExistence type="predicted"/>
<dbReference type="Gene3D" id="3.40.50.300">
    <property type="entry name" value="P-loop containing nucleotide triphosphate hydrolases"/>
    <property type="match status" value="1"/>
</dbReference>
<dbReference type="EMBL" id="QXIS01000006">
    <property type="protein sequence ID" value="RIE06599.1"/>
    <property type="molecule type" value="Genomic_DNA"/>
</dbReference>
<name>A0A398CZA4_9BACT</name>
<protein>
    <submittedName>
        <fullName evidence="1">Nucleotide kinase</fullName>
    </submittedName>
</protein>